<protein>
    <submittedName>
        <fullName evidence="3">Uncharacterized protein</fullName>
    </submittedName>
</protein>
<evidence type="ECO:0000259" key="1">
    <source>
        <dbReference type="Pfam" id="PF10412"/>
    </source>
</evidence>
<dbReference type="InterPro" id="IPR027417">
    <property type="entry name" value="P-loop_NTPase"/>
</dbReference>
<comment type="caution">
    <text evidence="3">The sequence shown here is derived from an EMBL/GenBank/DDBJ whole genome shotgun (WGS) entry which is preliminary data.</text>
</comment>
<dbReference type="Gene3D" id="3.40.50.300">
    <property type="entry name" value="P-loop containing nucleotide triphosphate hydrolases"/>
    <property type="match status" value="2"/>
</dbReference>
<dbReference type="InterPro" id="IPR019476">
    <property type="entry name" value="T4SS_TraD_DNA-bd"/>
</dbReference>
<dbReference type="InterPro" id="IPR051162">
    <property type="entry name" value="T4SS_component"/>
</dbReference>
<reference evidence="3 4" key="1">
    <citation type="journal article" date="2016" name="Nat. Commun.">
        <title>Thousands of microbial genomes shed light on interconnected biogeochemical processes in an aquifer system.</title>
        <authorList>
            <person name="Anantharaman K."/>
            <person name="Brown C.T."/>
            <person name="Hug L.A."/>
            <person name="Sharon I."/>
            <person name="Castelle C.J."/>
            <person name="Probst A.J."/>
            <person name="Thomas B.C."/>
            <person name="Singh A."/>
            <person name="Wilkins M.J."/>
            <person name="Karaoz U."/>
            <person name="Brodie E.L."/>
            <person name="Williams K.H."/>
            <person name="Hubbard S.S."/>
            <person name="Banfield J.F."/>
        </authorList>
    </citation>
    <scope>NUCLEOTIDE SEQUENCE [LARGE SCALE GENOMIC DNA]</scope>
</reference>
<accession>A0A1F7GVM6</accession>
<evidence type="ECO:0000313" key="4">
    <source>
        <dbReference type="Proteomes" id="UP000177159"/>
    </source>
</evidence>
<dbReference type="Pfam" id="PF10412">
    <property type="entry name" value="TrwB_AAD_bind"/>
    <property type="match status" value="1"/>
</dbReference>
<dbReference type="EMBL" id="MFZM01000029">
    <property type="protein sequence ID" value="OGK23018.1"/>
    <property type="molecule type" value="Genomic_DNA"/>
</dbReference>
<dbReference type="PANTHER" id="PTHR30121">
    <property type="entry name" value="UNCHARACTERIZED PROTEIN YJGR-RELATED"/>
    <property type="match status" value="1"/>
</dbReference>
<dbReference type="SUPFAM" id="SSF52540">
    <property type="entry name" value="P-loop containing nucleoside triphosphate hydrolases"/>
    <property type="match status" value="1"/>
</dbReference>
<dbReference type="AlphaFoldDB" id="A0A1F7GVM6"/>
<evidence type="ECO:0000313" key="3">
    <source>
        <dbReference type="EMBL" id="OGK23018.1"/>
    </source>
</evidence>
<sequence>MAALSHLQIRNPKDDETPIEAGTQIFASLLPSSVSWITGLTSTVPTYAFELYYLSQRIYFYMTCLKKNEEFAKSLISSSFPSSLALKTKDPLEYVLKSKYMAIGELVINSYFYLPIKTFQDFRDIDALSSVLGFLARGSVTQKSAIQILISPATFPWQTQATSFAQASVYDTKADKYNPNSQKMLINRKSSFQGGKALIRILTGADTQELAVSYLQNLAGTFGTFSLGEGNQFRLKRPQFLKKSLLNRMMQRSTHFFEHRQQILNSAELATMWHPPGILLAGVKNIAWGKTLSGEPPENIPIAEEITDVEKKEVNFFAKTEFKNKEQIFGVRTPDRRKHFYIIGKTGAGKSTLIANMAIDDIRRDRGVGIIDPHGDLCDIILDYIPKRRINDVVYLEPFDQERPFHLNILEVKNKEQKHLVASGVVAIFFKLYGHSWGPRLEYILRNIILTLLEIPEATLPDVLRLMTQEKYRNQILERVGDPVINAFWKTEFDRMSDKLKTEAVSPIQNKVGQFVTSPMIRNILGHPKSTIDLAEIMDEGKILLLNLSQGKLGEDNASLLGAMIITQIQLAAMGRSFKKEEERRDFFLYVDEFQNFATESFIKILSEARKYRLSLTLANQYIDQLDEDVSKAIFGNVGTILSFVTGARDAYLLSKEFGEIYTEKDLVSLGKFETVMKLSVDGQTSEPFPARTLPLPSLKNDNREKIIRLSKEKYGRKA</sequence>
<feature type="domain" description="Type IV secretion system coupling protein TraD DNA-binding" evidence="1">
    <location>
        <begin position="337"/>
        <end position="665"/>
    </location>
</feature>
<dbReference type="PANTHER" id="PTHR30121:SF11">
    <property type="entry name" value="AAA+ ATPASE DOMAIN-CONTAINING PROTEIN"/>
    <property type="match status" value="1"/>
</dbReference>
<proteinExistence type="predicted"/>
<evidence type="ECO:0000259" key="2">
    <source>
        <dbReference type="Pfam" id="PF26449"/>
    </source>
</evidence>
<dbReference type="Proteomes" id="UP000177159">
    <property type="component" value="Unassembled WGS sequence"/>
</dbReference>
<dbReference type="CDD" id="cd01127">
    <property type="entry name" value="TrwB_TraG_TraD_VirD4"/>
    <property type="match status" value="2"/>
</dbReference>
<dbReference type="Pfam" id="PF26449">
    <property type="entry name" value="DUF8128"/>
    <property type="match status" value="1"/>
</dbReference>
<dbReference type="InterPro" id="IPR058441">
    <property type="entry name" value="DUF8128"/>
</dbReference>
<organism evidence="3 4">
    <name type="scientific">Candidatus Roizmanbacteria bacterium RIFCSPHIGHO2_02_FULL_37_24</name>
    <dbReference type="NCBI Taxonomy" id="1802037"/>
    <lineage>
        <taxon>Bacteria</taxon>
        <taxon>Candidatus Roizmaniibacteriota</taxon>
    </lineage>
</organism>
<gene>
    <name evidence="3" type="ORF">A3C24_02665</name>
</gene>
<feature type="domain" description="DUF8128" evidence="2">
    <location>
        <begin position="6"/>
        <end position="276"/>
    </location>
</feature>
<name>A0A1F7GVM6_9BACT</name>